<evidence type="ECO:0000256" key="2">
    <source>
        <dbReference type="ARBA" id="ARBA00003949"/>
    </source>
</evidence>
<dbReference type="NCBIfam" id="NF004064">
    <property type="entry name" value="PRK05578.1"/>
    <property type="match status" value="1"/>
</dbReference>
<feature type="binding site" evidence="14">
    <location>
        <position position="97"/>
    </location>
    <ligand>
        <name>Zn(2+)</name>
        <dbReference type="ChEBI" id="CHEBI:29105"/>
        <note>catalytic</note>
    </ligand>
</feature>
<feature type="binding site" evidence="14">
    <location>
        <position position="58"/>
    </location>
    <ligand>
        <name>Zn(2+)</name>
        <dbReference type="ChEBI" id="CHEBI:29105"/>
        <note>catalytic</note>
    </ligand>
</feature>
<keyword evidence="6 14" id="KW-0479">Metal-binding</keyword>
<dbReference type="EC" id="3.5.4.5" evidence="4 15"/>
<keyword evidence="18" id="KW-1185">Reference proteome</keyword>
<evidence type="ECO:0000313" key="18">
    <source>
        <dbReference type="Proteomes" id="UP000249590"/>
    </source>
</evidence>
<dbReference type="GO" id="GO:0004126">
    <property type="term" value="F:cytidine deaminase activity"/>
    <property type="evidence" value="ECO:0007669"/>
    <property type="project" value="UniProtKB-UniRule"/>
</dbReference>
<dbReference type="GO" id="GO:0072527">
    <property type="term" value="P:pyrimidine-containing compound metabolic process"/>
    <property type="evidence" value="ECO:0007669"/>
    <property type="project" value="UniProtKB-ARBA"/>
</dbReference>
<evidence type="ECO:0000256" key="14">
    <source>
        <dbReference type="PIRSR" id="PIRSR606262-3"/>
    </source>
</evidence>
<dbReference type="PROSITE" id="PS51747">
    <property type="entry name" value="CYT_DCMP_DEAMINASES_2"/>
    <property type="match status" value="1"/>
</dbReference>
<dbReference type="GO" id="GO:0055086">
    <property type="term" value="P:nucleobase-containing small molecule metabolic process"/>
    <property type="evidence" value="ECO:0007669"/>
    <property type="project" value="UniProtKB-ARBA"/>
</dbReference>
<accession>A0A8B2NQA0</accession>
<dbReference type="RefSeq" id="WP_111349533.1">
    <property type="nucleotide sequence ID" value="NZ_QHHQ01000005.1"/>
</dbReference>
<dbReference type="AlphaFoldDB" id="A0A8B2NQA0"/>
<dbReference type="OrthoDB" id="9795347at2"/>
<dbReference type="PANTHER" id="PTHR11644:SF2">
    <property type="entry name" value="CYTIDINE DEAMINASE"/>
    <property type="match status" value="1"/>
</dbReference>
<evidence type="ECO:0000256" key="4">
    <source>
        <dbReference type="ARBA" id="ARBA00012783"/>
    </source>
</evidence>
<dbReference type="SUPFAM" id="SSF53927">
    <property type="entry name" value="Cytidine deaminase-like"/>
    <property type="match status" value="1"/>
</dbReference>
<evidence type="ECO:0000256" key="8">
    <source>
        <dbReference type="ARBA" id="ARBA00022833"/>
    </source>
</evidence>
<organism evidence="17 18">
    <name type="scientific">Acuticoccus sediminis</name>
    <dbReference type="NCBI Taxonomy" id="2184697"/>
    <lineage>
        <taxon>Bacteria</taxon>
        <taxon>Pseudomonadati</taxon>
        <taxon>Pseudomonadota</taxon>
        <taxon>Alphaproteobacteria</taxon>
        <taxon>Hyphomicrobiales</taxon>
        <taxon>Amorphaceae</taxon>
        <taxon>Acuticoccus</taxon>
    </lineage>
</organism>
<evidence type="ECO:0000256" key="7">
    <source>
        <dbReference type="ARBA" id="ARBA00022801"/>
    </source>
</evidence>
<dbReference type="Gene3D" id="3.40.140.10">
    <property type="entry name" value="Cytidine Deaminase, domain 2"/>
    <property type="match status" value="1"/>
</dbReference>
<comment type="catalytic activity">
    <reaction evidence="10 15">
        <text>2'-deoxycytidine + H2O + H(+) = 2'-deoxyuridine + NH4(+)</text>
        <dbReference type="Rhea" id="RHEA:13433"/>
        <dbReference type="ChEBI" id="CHEBI:15377"/>
        <dbReference type="ChEBI" id="CHEBI:15378"/>
        <dbReference type="ChEBI" id="CHEBI:15698"/>
        <dbReference type="ChEBI" id="CHEBI:16450"/>
        <dbReference type="ChEBI" id="CHEBI:28938"/>
        <dbReference type="EC" id="3.5.4.5"/>
    </reaction>
</comment>
<dbReference type="InterPro" id="IPR006262">
    <property type="entry name" value="Cyt_deam_tetra"/>
</dbReference>
<keyword evidence="7 15" id="KW-0378">Hydrolase</keyword>
<feature type="domain" description="CMP/dCMP-type deaminase" evidence="16">
    <location>
        <begin position="6"/>
        <end position="140"/>
    </location>
</feature>
<dbReference type="Proteomes" id="UP000249590">
    <property type="component" value="Unassembled WGS sequence"/>
</dbReference>
<evidence type="ECO:0000256" key="15">
    <source>
        <dbReference type="RuleBase" id="RU364006"/>
    </source>
</evidence>
<dbReference type="InterPro" id="IPR016193">
    <property type="entry name" value="Cytidine_deaminase-like"/>
</dbReference>
<protein>
    <recommendedName>
        <fullName evidence="5 15">Cytidine deaminase</fullName>
        <ecNumber evidence="4 15">3.5.4.5</ecNumber>
    </recommendedName>
    <alternativeName>
        <fullName evidence="9 15">Cytidine aminohydrolase</fullName>
    </alternativeName>
</protein>
<proteinExistence type="inferred from homology"/>
<dbReference type="InterPro" id="IPR002125">
    <property type="entry name" value="CMP_dCMP_dom"/>
</dbReference>
<sequence>MAELSADETALLAAAREVAARAYAPYSGFHVGAAIRAEDGRVFTAANVENASYGLSLCAETNAAMAAAVAGVRRLTHVAVVGYRAATPTAPALATPCGRCRQVLNEFAGPEARVIIGDADGSSVLALTLGELLPHAFGPRQLEP</sequence>
<evidence type="ECO:0000256" key="13">
    <source>
        <dbReference type="PIRSR" id="PIRSR606262-2"/>
    </source>
</evidence>
<feature type="active site" description="Proton donor" evidence="12">
    <location>
        <position position="60"/>
    </location>
</feature>
<evidence type="ECO:0000259" key="16">
    <source>
        <dbReference type="PROSITE" id="PS51747"/>
    </source>
</evidence>
<name>A0A8B2NQA0_9HYPH</name>
<evidence type="ECO:0000256" key="9">
    <source>
        <dbReference type="ARBA" id="ARBA00032005"/>
    </source>
</evidence>
<dbReference type="EMBL" id="QHHQ01000005">
    <property type="protein sequence ID" value="RAH99372.1"/>
    <property type="molecule type" value="Genomic_DNA"/>
</dbReference>
<dbReference type="InterPro" id="IPR050202">
    <property type="entry name" value="Cyt/Deoxycyt_deaminase"/>
</dbReference>
<feature type="binding site" evidence="14">
    <location>
        <position position="100"/>
    </location>
    <ligand>
        <name>Zn(2+)</name>
        <dbReference type="ChEBI" id="CHEBI:29105"/>
        <note>catalytic</note>
    </ligand>
</feature>
<gene>
    <name evidence="17" type="ORF">DLJ53_22850</name>
</gene>
<dbReference type="GO" id="GO:0008270">
    <property type="term" value="F:zinc ion binding"/>
    <property type="evidence" value="ECO:0007669"/>
    <property type="project" value="UniProtKB-UniRule"/>
</dbReference>
<dbReference type="Pfam" id="PF00383">
    <property type="entry name" value="dCMP_cyt_deam_1"/>
    <property type="match status" value="1"/>
</dbReference>
<dbReference type="NCBIfam" id="TIGR01354">
    <property type="entry name" value="cyt_deam_tetra"/>
    <property type="match status" value="1"/>
</dbReference>
<comment type="function">
    <text evidence="2 15">This enzyme scavenges exogenous and endogenous cytidine and 2'-deoxycytidine for UMP synthesis.</text>
</comment>
<evidence type="ECO:0000313" key="17">
    <source>
        <dbReference type="EMBL" id="RAH99372.1"/>
    </source>
</evidence>
<evidence type="ECO:0000256" key="5">
    <source>
        <dbReference type="ARBA" id="ARBA00018266"/>
    </source>
</evidence>
<comment type="similarity">
    <text evidence="3 15">Belongs to the cytidine and deoxycytidylate deaminase family.</text>
</comment>
<evidence type="ECO:0000256" key="10">
    <source>
        <dbReference type="ARBA" id="ARBA00049252"/>
    </source>
</evidence>
<dbReference type="FunFam" id="3.40.140.10:FF:000008">
    <property type="entry name" value="Cytidine deaminase"/>
    <property type="match status" value="1"/>
</dbReference>
<evidence type="ECO:0000256" key="11">
    <source>
        <dbReference type="ARBA" id="ARBA00049558"/>
    </source>
</evidence>
<evidence type="ECO:0000256" key="3">
    <source>
        <dbReference type="ARBA" id="ARBA00006576"/>
    </source>
</evidence>
<comment type="cofactor">
    <cofactor evidence="1 14 15">
        <name>Zn(2+)</name>
        <dbReference type="ChEBI" id="CHEBI:29105"/>
    </cofactor>
</comment>
<dbReference type="GO" id="GO:0005829">
    <property type="term" value="C:cytosol"/>
    <property type="evidence" value="ECO:0007669"/>
    <property type="project" value="TreeGrafter"/>
</dbReference>
<keyword evidence="8 14" id="KW-0862">Zinc</keyword>
<feature type="binding site" evidence="13">
    <location>
        <begin position="47"/>
        <end position="53"/>
    </location>
    <ligand>
        <name>substrate</name>
    </ligand>
</feature>
<evidence type="ECO:0000256" key="1">
    <source>
        <dbReference type="ARBA" id="ARBA00001947"/>
    </source>
</evidence>
<comment type="catalytic activity">
    <reaction evidence="11 15">
        <text>cytidine + H2O + H(+) = uridine + NH4(+)</text>
        <dbReference type="Rhea" id="RHEA:16069"/>
        <dbReference type="ChEBI" id="CHEBI:15377"/>
        <dbReference type="ChEBI" id="CHEBI:15378"/>
        <dbReference type="ChEBI" id="CHEBI:16704"/>
        <dbReference type="ChEBI" id="CHEBI:17562"/>
        <dbReference type="ChEBI" id="CHEBI:28938"/>
        <dbReference type="EC" id="3.5.4.5"/>
    </reaction>
</comment>
<evidence type="ECO:0000256" key="6">
    <source>
        <dbReference type="ARBA" id="ARBA00022723"/>
    </source>
</evidence>
<comment type="caution">
    <text evidence="17">The sequence shown here is derived from an EMBL/GenBank/DDBJ whole genome shotgun (WGS) entry which is preliminary data.</text>
</comment>
<dbReference type="PANTHER" id="PTHR11644">
    <property type="entry name" value="CYTIDINE DEAMINASE"/>
    <property type="match status" value="1"/>
</dbReference>
<dbReference type="CDD" id="cd01283">
    <property type="entry name" value="cytidine_deaminase"/>
    <property type="match status" value="1"/>
</dbReference>
<reference evidence="17 18" key="1">
    <citation type="submission" date="2018-05" db="EMBL/GenBank/DDBJ databases">
        <title>Acuticoccus sediminis sp. nov., isolated from deep-sea sediment of Indian Ocean.</title>
        <authorList>
            <person name="Liu X."/>
            <person name="Lai Q."/>
            <person name="Du Y."/>
            <person name="Sun F."/>
            <person name="Zhang X."/>
            <person name="Wang S."/>
            <person name="Shao Z."/>
        </authorList>
    </citation>
    <scope>NUCLEOTIDE SEQUENCE [LARGE SCALE GENOMIC DNA]</scope>
    <source>
        <strain evidence="17 18">PTG4-2</strain>
    </source>
</reference>
<evidence type="ECO:0000256" key="12">
    <source>
        <dbReference type="PIRSR" id="PIRSR606262-1"/>
    </source>
</evidence>